<proteinExistence type="inferred from homology"/>
<accession>A0A1X6Z1W8</accession>
<protein>
    <submittedName>
        <fullName evidence="3">Universal stress protein/MT2052</fullName>
    </submittedName>
</protein>
<feature type="domain" description="UspA" evidence="2">
    <location>
        <begin position="4"/>
        <end position="144"/>
    </location>
</feature>
<sequence>MSGIFVVGFDGSEAAHRALDFAIERAAAQGGTVLIAHVLEWSPYSFLTPNELEERHKRRREELERAETALMAPVVKKVSGRGAEIESVIRYGKIADVLCEIAKSKKAAQIFIGRNGHSALGARVFGSVASALVQTAPVPCTIVP</sequence>
<gene>
    <name evidence="3" type="ORF">ROH8110_01949</name>
</gene>
<dbReference type="Gene3D" id="3.40.50.620">
    <property type="entry name" value="HUPs"/>
    <property type="match status" value="1"/>
</dbReference>
<name>A0A1X6Z1W8_9RHOB</name>
<dbReference type="PRINTS" id="PR01438">
    <property type="entry name" value="UNVRSLSTRESS"/>
</dbReference>
<dbReference type="SUPFAM" id="SSF52402">
    <property type="entry name" value="Adenine nucleotide alpha hydrolases-like"/>
    <property type="match status" value="1"/>
</dbReference>
<dbReference type="InterPro" id="IPR006015">
    <property type="entry name" value="Universal_stress_UspA"/>
</dbReference>
<dbReference type="Proteomes" id="UP000193207">
    <property type="component" value="Unassembled WGS sequence"/>
</dbReference>
<evidence type="ECO:0000259" key="2">
    <source>
        <dbReference type="Pfam" id="PF00582"/>
    </source>
</evidence>
<dbReference type="PANTHER" id="PTHR46268">
    <property type="entry name" value="STRESS RESPONSE PROTEIN NHAX"/>
    <property type="match status" value="1"/>
</dbReference>
<dbReference type="OrthoDB" id="5186731at2"/>
<dbReference type="InterPro" id="IPR014729">
    <property type="entry name" value="Rossmann-like_a/b/a_fold"/>
</dbReference>
<dbReference type="EMBL" id="FWFU01000002">
    <property type="protein sequence ID" value="SLN37567.1"/>
    <property type="molecule type" value="Genomic_DNA"/>
</dbReference>
<dbReference type="PANTHER" id="PTHR46268:SF6">
    <property type="entry name" value="UNIVERSAL STRESS PROTEIN UP12"/>
    <property type="match status" value="1"/>
</dbReference>
<dbReference type="InterPro" id="IPR006016">
    <property type="entry name" value="UspA"/>
</dbReference>
<evidence type="ECO:0000313" key="3">
    <source>
        <dbReference type="EMBL" id="SLN37567.1"/>
    </source>
</evidence>
<dbReference type="Pfam" id="PF00582">
    <property type="entry name" value="Usp"/>
    <property type="match status" value="1"/>
</dbReference>
<dbReference type="AlphaFoldDB" id="A0A1X6Z1W8"/>
<comment type="similarity">
    <text evidence="1">Belongs to the universal stress protein A family.</text>
</comment>
<dbReference type="CDD" id="cd00293">
    <property type="entry name" value="USP-like"/>
    <property type="match status" value="1"/>
</dbReference>
<evidence type="ECO:0000313" key="4">
    <source>
        <dbReference type="Proteomes" id="UP000193207"/>
    </source>
</evidence>
<reference evidence="3 4" key="1">
    <citation type="submission" date="2017-03" db="EMBL/GenBank/DDBJ databases">
        <authorList>
            <person name="Afonso C.L."/>
            <person name="Miller P.J."/>
            <person name="Scott M.A."/>
            <person name="Spackman E."/>
            <person name="Goraichik I."/>
            <person name="Dimitrov K.M."/>
            <person name="Suarez D.L."/>
            <person name="Swayne D.E."/>
        </authorList>
    </citation>
    <scope>NUCLEOTIDE SEQUENCE [LARGE SCALE GENOMIC DNA]</scope>
    <source>
        <strain evidence="3 4">CECT 8110</strain>
    </source>
</reference>
<evidence type="ECO:0000256" key="1">
    <source>
        <dbReference type="ARBA" id="ARBA00008791"/>
    </source>
</evidence>
<organism evidence="3 4">
    <name type="scientific">Roseovarius halotolerans</name>
    <dbReference type="NCBI Taxonomy" id="505353"/>
    <lineage>
        <taxon>Bacteria</taxon>
        <taxon>Pseudomonadati</taxon>
        <taxon>Pseudomonadota</taxon>
        <taxon>Alphaproteobacteria</taxon>
        <taxon>Rhodobacterales</taxon>
        <taxon>Roseobacteraceae</taxon>
        <taxon>Roseovarius</taxon>
    </lineage>
</organism>
<dbReference type="RefSeq" id="WP_085817534.1">
    <property type="nucleotide sequence ID" value="NZ_FWFU01000002.1"/>
</dbReference>
<keyword evidence="4" id="KW-1185">Reference proteome</keyword>